<feature type="signal peptide" evidence="1">
    <location>
        <begin position="1"/>
        <end position="24"/>
    </location>
</feature>
<name>A0A0G3XK83_9SPHN</name>
<protein>
    <recommendedName>
        <fullName evidence="4">S-adenosyl-L-homocysteine hydrolase</fullName>
    </recommendedName>
</protein>
<dbReference type="KEGG" id="cna:AB433_06395"/>
<evidence type="ECO:0000313" key="2">
    <source>
        <dbReference type="EMBL" id="AKM11597.1"/>
    </source>
</evidence>
<dbReference type="Proteomes" id="UP000035287">
    <property type="component" value="Chromosome"/>
</dbReference>
<feature type="chain" id="PRO_5002562922" description="S-adenosyl-L-homocysteine hydrolase" evidence="1">
    <location>
        <begin position="25"/>
        <end position="154"/>
    </location>
</feature>
<evidence type="ECO:0000313" key="3">
    <source>
        <dbReference type="Proteomes" id="UP000035287"/>
    </source>
</evidence>
<evidence type="ECO:0008006" key="4">
    <source>
        <dbReference type="Google" id="ProtNLM"/>
    </source>
</evidence>
<accession>A0A0G3XK83</accession>
<dbReference type="STRING" id="1348774.AB433_06395"/>
<gene>
    <name evidence="2" type="ORF">AB433_06395</name>
</gene>
<dbReference type="AlphaFoldDB" id="A0A0G3XK83"/>
<proteinExistence type="predicted"/>
<keyword evidence="3" id="KW-1185">Reference proteome</keyword>
<organism evidence="2 3">
    <name type="scientific">Croceicoccus naphthovorans</name>
    <dbReference type="NCBI Taxonomy" id="1348774"/>
    <lineage>
        <taxon>Bacteria</taxon>
        <taxon>Pseudomonadati</taxon>
        <taxon>Pseudomonadota</taxon>
        <taxon>Alphaproteobacteria</taxon>
        <taxon>Sphingomonadales</taxon>
        <taxon>Erythrobacteraceae</taxon>
        <taxon>Croceicoccus</taxon>
    </lineage>
</organism>
<dbReference type="PATRIC" id="fig|1348774.3.peg.1338"/>
<keyword evidence="1" id="KW-0732">Signal</keyword>
<sequence>MFGKFIATAASAGLVAAAFTPAQAAASDYSSAEKLRKLDIMLMVTALRCRHGADGFQRDYDKFAVKHNVALQGAARTLQTSYNSKYGAKGAKRHLDKISVSMANQYGQGHPWLECAELKQVTSDLAADRDSHRLLAAADQLLAKSRPARFASSF</sequence>
<reference evidence="2 3" key="1">
    <citation type="submission" date="2015-06" db="EMBL/GenBank/DDBJ databases">
        <authorList>
            <person name="Zeng Y."/>
            <person name="Huang Y."/>
        </authorList>
    </citation>
    <scope>NUCLEOTIDE SEQUENCE [LARGE SCALE GENOMIC DNA]</scope>
    <source>
        <strain evidence="2 3">PQ-2</strain>
    </source>
</reference>
<evidence type="ECO:0000256" key="1">
    <source>
        <dbReference type="SAM" id="SignalP"/>
    </source>
</evidence>
<dbReference type="OrthoDB" id="7473015at2"/>
<dbReference type="EMBL" id="CP011770">
    <property type="protein sequence ID" value="AKM11597.1"/>
    <property type="molecule type" value="Genomic_DNA"/>
</dbReference>